<protein>
    <submittedName>
        <fullName evidence="2">Uncharacterized protein</fullName>
    </submittedName>
</protein>
<reference evidence="2 3" key="1">
    <citation type="submission" date="2024-01" db="EMBL/GenBank/DDBJ databases">
        <authorList>
            <person name="Allen C."/>
            <person name="Tagirdzhanova G."/>
        </authorList>
    </citation>
    <scope>NUCLEOTIDE SEQUENCE [LARGE SCALE GENOMIC DNA]</scope>
</reference>
<dbReference type="Proteomes" id="UP001642482">
    <property type="component" value="Unassembled WGS sequence"/>
</dbReference>
<feature type="transmembrane region" description="Helical" evidence="1">
    <location>
        <begin position="95"/>
        <end position="117"/>
    </location>
</feature>
<proteinExistence type="predicted"/>
<accession>A0ABP0D057</accession>
<gene>
    <name evidence="2" type="ORF">SEUCBS140593_009950</name>
</gene>
<keyword evidence="3" id="KW-1185">Reference proteome</keyword>
<evidence type="ECO:0000313" key="3">
    <source>
        <dbReference type="Proteomes" id="UP001642482"/>
    </source>
</evidence>
<keyword evidence="1" id="KW-0812">Transmembrane</keyword>
<name>A0ABP0D057_9PEZI</name>
<comment type="caution">
    <text evidence="2">The sequence shown here is derived from an EMBL/GenBank/DDBJ whole genome shotgun (WGS) entry which is preliminary data.</text>
</comment>
<keyword evidence="1" id="KW-0472">Membrane</keyword>
<keyword evidence="1" id="KW-1133">Transmembrane helix</keyword>
<organism evidence="2 3">
    <name type="scientific">Sporothrix eucalyptigena</name>
    <dbReference type="NCBI Taxonomy" id="1812306"/>
    <lineage>
        <taxon>Eukaryota</taxon>
        <taxon>Fungi</taxon>
        <taxon>Dikarya</taxon>
        <taxon>Ascomycota</taxon>
        <taxon>Pezizomycotina</taxon>
        <taxon>Sordariomycetes</taxon>
        <taxon>Sordariomycetidae</taxon>
        <taxon>Ophiostomatales</taxon>
        <taxon>Ophiostomataceae</taxon>
        <taxon>Sporothrix</taxon>
    </lineage>
</organism>
<dbReference type="EMBL" id="CAWUHD010000180">
    <property type="protein sequence ID" value="CAK7237408.1"/>
    <property type="molecule type" value="Genomic_DNA"/>
</dbReference>
<evidence type="ECO:0000313" key="2">
    <source>
        <dbReference type="EMBL" id="CAK7237408.1"/>
    </source>
</evidence>
<feature type="transmembrane region" description="Helical" evidence="1">
    <location>
        <begin position="57"/>
        <end position="80"/>
    </location>
</feature>
<evidence type="ECO:0000256" key="1">
    <source>
        <dbReference type="SAM" id="Phobius"/>
    </source>
</evidence>
<sequence>MNITAADYHYTMYTDGTGYLNVIHDTDGGGDNTNNATASALRKRHDGLGFKYNRKRYVFNAAAYGADVGTLGIVLAPGIAVDWVYDADYFLSDEWISAVGVDFILLQVMGVAIRIIAEVDEFGEEYEDVGICGDMVRAVHDELDR</sequence>